<organism evidence="1 2">
    <name type="scientific">Vermiconidia calcicola</name>
    <dbReference type="NCBI Taxonomy" id="1690605"/>
    <lineage>
        <taxon>Eukaryota</taxon>
        <taxon>Fungi</taxon>
        <taxon>Dikarya</taxon>
        <taxon>Ascomycota</taxon>
        <taxon>Pezizomycotina</taxon>
        <taxon>Dothideomycetes</taxon>
        <taxon>Dothideomycetidae</taxon>
        <taxon>Mycosphaerellales</taxon>
        <taxon>Extremaceae</taxon>
        <taxon>Vermiconidia</taxon>
    </lineage>
</organism>
<evidence type="ECO:0000313" key="1">
    <source>
        <dbReference type="EMBL" id="KAK3722398.1"/>
    </source>
</evidence>
<proteinExistence type="predicted"/>
<dbReference type="EMBL" id="JAUTXU010000013">
    <property type="protein sequence ID" value="KAK3722398.1"/>
    <property type="molecule type" value="Genomic_DNA"/>
</dbReference>
<evidence type="ECO:0000313" key="2">
    <source>
        <dbReference type="Proteomes" id="UP001281147"/>
    </source>
</evidence>
<comment type="caution">
    <text evidence="1">The sequence shown here is derived from an EMBL/GenBank/DDBJ whole genome shotgun (WGS) entry which is preliminary data.</text>
</comment>
<accession>A0ACC3NU75</accession>
<gene>
    <name evidence="1" type="primary">FYV10_1</name>
    <name evidence="1" type="ORF">LTR37_002389</name>
</gene>
<dbReference type="Proteomes" id="UP001281147">
    <property type="component" value="Unassembled WGS sequence"/>
</dbReference>
<name>A0ACC3NU75_9PEZI</name>
<keyword evidence="2" id="KW-1185">Reference proteome</keyword>
<sequence>MAEYTSTKLDQDSHLLLDQPLLRLPHELLRKNLKSAQRQIEMTNKSVTSAVQASNNRSPADTLASLDATLAKAQNLKRKLEALQSEEKGLHKQQKARIQHLEELHEIPSLSDVKYDNWSHTRLDRLLVDYLLRQGYTQSAKELALEKGVEDLVDIGVFEECGRIEKSLKEGKTQECLTWCGENKQALKKIDNNLELELRLQQFIELARSGEMMQRLEAMVYARKHLAGGQDPKFALQAAGLLAQPPDTPVEPYRTMYSHDRYEDLARQFLKTHHELLTLPPQPLLHIALSAGMSALKTPACHSVHALQPSTLTGAPVCSICSTELNELARNVPYAHHTKSYMEDDPVVLPNGRVFGRERLKMLNEKVGTRKGKLRDPTETSGTEWGEWEIKKVFIS</sequence>
<protein>
    <submittedName>
        <fullName evidence="1">GID complex subunit containing RING finger motif</fullName>
    </submittedName>
</protein>
<reference evidence="1" key="1">
    <citation type="submission" date="2023-07" db="EMBL/GenBank/DDBJ databases">
        <title>Black Yeasts Isolated from many extreme environments.</title>
        <authorList>
            <person name="Coleine C."/>
            <person name="Stajich J.E."/>
            <person name="Selbmann L."/>
        </authorList>
    </citation>
    <scope>NUCLEOTIDE SEQUENCE</scope>
    <source>
        <strain evidence="1">CCFEE 5714</strain>
    </source>
</reference>